<dbReference type="GO" id="GO:0005634">
    <property type="term" value="C:nucleus"/>
    <property type="evidence" value="ECO:0007669"/>
    <property type="project" value="InterPro"/>
</dbReference>
<organism evidence="4 5">
    <name type="scientific">Erinaceus europaeus</name>
    <name type="common">Western European hedgehog</name>
    <dbReference type="NCBI Taxonomy" id="9365"/>
    <lineage>
        <taxon>Eukaryota</taxon>
        <taxon>Metazoa</taxon>
        <taxon>Chordata</taxon>
        <taxon>Craniata</taxon>
        <taxon>Vertebrata</taxon>
        <taxon>Euteleostomi</taxon>
        <taxon>Mammalia</taxon>
        <taxon>Eutheria</taxon>
        <taxon>Laurasiatheria</taxon>
        <taxon>Eulipotyphla</taxon>
        <taxon>Erinaceidae</taxon>
        <taxon>Erinaceinae</taxon>
        <taxon>Erinaceus</taxon>
    </lineage>
</organism>
<keyword evidence="4" id="KW-1185">Reference proteome</keyword>
<dbReference type="GeneID" id="103111722"/>
<dbReference type="Gene3D" id="3.30.1120.90">
    <property type="entry name" value="Nucleosome assembly protein"/>
    <property type="match status" value="1"/>
</dbReference>
<gene>
    <name evidence="5" type="primary">TSPYL1</name>
</gene>
<feature type="compositionally biased region" description="Basic and acidic residues" evidence="3">
    <location>
        <begin position="240"/>
        <end position="253"/>
    </location>
</feature>
<dbReference type="GO" id="GO:0006334">
    <property type="term" value="P:nucleosome assembly"/>
    <property type="evidence" value="ECO:0007669"/>
    <property type="project" value="InterPro"/>
</dbReference>
<sequence length="477" mass="52762">MLGEEAREASRVMADAGGGSVEAVALPLPSLPEEGGTVHGPETATGCQAPASGDRSPVAEEAEREEALPLTGGLETVAVAMATDGARDRVCGPGVSPGRGGEKVLELCGAQRSVSEVTAEDADAAKCTAAPVAVEEVKGGVEKEAAEEKMEVEEEMEGEEKPVGREHGAADEVKEGVEKEEKMEGVEKPVGREIGAADEVKEGVETEEEMEGEEKPVDGEHGAADEVKEGVETEEEMEGEEKPVGGEHRASDEVKGAAGFRPLHYGLRLNPLEAIQMELDTVSAQADRAFQQLEHKFGRMRRHYLERRNYIIQNIPGFWAAAFRNHPQLAPLIRGRDAQMLRYITNLEVKNLRHPRTGCKFKFFFRRNPYFRNKLIVKEYELRASGGVVSLSTPIIWRTGHEPQSFIRRNQDMVCSFFTWFSDHSLPESDKIAEIIKEDLWPNPLQYYLLREGVRRVRRRPIREPVEIPRPFGCQSG</sequence>
<feature type="compositionally biased region" description="Basic and acidic residues" evidence="3">
    <location>
        <begin position="140"/>
        <end position="149"/>
    </location>
</feature>
<dbReference type="AlphaFoldDB" id="A0A1S3W9K9"/>
<dbReference type="Pfam" id="PF00956">
    <property type="entry name" value="NAP"/>
    <property type="match status" value="1"/>
</dbReference>
<evidence type="ECO:0000256" key="2">
    <source>
        <dbReference type="RuleBase" id="RU003876"/>
    </source>
</evidence>
<feature type="compositionally biased region" description="Basic and acidic residues" evidence="3">
    <location>
        <begin position="213"/>
        <end position="231"/>
    </location>
</feature>
<accession>A0A1S3W9K9</accession>
<feature type="region of interest" description="Disordered" evidence="3">
    <location>
        <begin position="140"/>
        <end position="186"/>
    </location>
</feature>
<dbReference type="eggNOG" id="KOG1508">
    <property type="taxonomic scope" value="Eukaryota"/>
</dbReference>
<feature type="compositionally biased region" description="Basic and acidic residues" evidence="3">
    <location>
        <begin position="159"/>
        <end position="186"/>
    </location>
</feature>
<dbReference type="Proteomes" id="UP001652624">
    <property type="component" value="Chromosome 4"/>
</dbReference>
<reference evidence="5" key="1">
    <citation type="submission" date="2025-08" db="UniProtKB">
        <authorList>
            <consortium name="RefSeq"/>
        </authorList>
    </citation>
    <scope>IDENTIFICATION</scope>
</reference>
<protein>
    <submittedName>
        <fullName evidence="5">Testis-specific Y-encoded-like protein 1</fullName>
    </submittedName>
</protein>
<evidence type="ECO:0000256" key="1">
    <source>
        <dbReference type="ARBA" id="ARBA00009947"/>
    </source>
</evidence>
<evidence type="ECO:0000256" key="3">
    <source>
        <dbReference type="SAM" id="MobiDB-lite"/>
    </source>
</evidence>
<dbReference type="InParanoid" id="A0A1S3W9K9"/>
<dbReference type="FunCoup" id="A0A1S3W9K9">
    <property type="interactions" value="894"/>
</dbReference>
<dbReference type="InterPro" id="IPR037231">
    <property type="entry name" value="NAP-like_sf"/>
</dbReference>
<dbReference type="OrthoDB" id="19419at2759"/>
<dbReference type="CTD" id="7259"/>
<comment type="similarity">
    <text evidence="1 2">Belongs to the nucleosome assembly protein (NAP) family.</text>
</comment>
<dbReference type="PANTHER" id="PTHR11875">
    <property type="entry name" value="TESTIS-SPECIFIC Y-ENCODED PROTEIN"/>
    <property type="match status" value="1"/>
</dbReference>
<evidence type="ECO:0000313" key="4">
    <source>
        <dbReference type="Proteomes" id="UP001652624"/>
    </source>
</evidence>
<feature type="region of interest" description="Disordered" evidence="3">
    <location>
        <begin position="27"/>
        <end position="61"/>
    </location>
</feature>
<dbReference type="InterPro" id="IPR002164">
    <property type="entry name" value="NAP_family"/>
</dbReference>
<evidence type="ECO:0000313" key="5">
    <source>
        <dbReference type="RefSeq" id="XP_016042734.2"/>
    </source>
</evidence>
<feature type="region of interest" description="Disordered" evidence="3">
    <location>
        <begin position="201"/>
        <end position="253"/>
    </location>
</feature>
<name>A0A1S3W9K9_ERIEU</name>
<dbReference type="Gene3D" id="1.20.5.1500">
    <property type="match status" value="1"/>
</dbReference>
<dbReference type="RefSeq" id="XP_016042734.2">
    <property type="nucleotide sequence ID" value="XM_016187248.2"/>
</dbReference>
<proteinExistence type="inferred from homology"/>
<dbReference type="SUPFAM" id="SSF143113">
    <property type="entry name" value="NAP-like"/>
    <property type="match status" value="1"/>
</dbReference>
<dbReference type="STRING" id="9365.ENSEEUP00000009901"/>